<dbReference type="InterPro" id="IPR016186">
    <property type="entry name" value="C-type_lectin-like/link_sf"/>
</dbReference>
<name>A0A3M6U2T3_POCDA</name>
<gene>
    <name evidence="3" type="ORF">pdam_00005316</name>
</gene>
<comment type="caution">
    <text evidence="3">The sequence shown here is derived from an EMBL/GenBank/DDBJ whole genome shotgun (WGS) entry which is preliminary data.</text>
</comment>
<reference evidence="3 4" key="1">
    <citation type="journal article" date="2018" name="Sci. Rep.">
        <title>Comparative analysis of the Pocillopora damicornis genome highlights role of immune system in coral evolution.</title>
        <authorList>
            <person name="Cunning R."/>
            <person name="Bay R.A."/>
            <person name="Gillette P."/>
            <person name="Baker A.C."/>
            <person name="Traylor-Knowles N."/>
        </authorList>
    </citation>
    <scope>NUCLEOTIDE SEQUENCE [LARGE SCALE GENOMIC DNA]</scope>
    <source>
        <strain evidence="3">RSMAS</strain>
        <tissue evidence="3">Whole animal</tissue>
    </source>
</reference>
<evidence type="ECO:0000313" key="4">
    <source>
        <dbReference type="Proteomes" id="UP000275408"/>
    </source>
</evidence>
<feature type="domain" description="C-type lectin" evidence="2">
    <location>
        <begin position="32"/>
        <end position="96"/>
    </location>
</feature>
<dbReference type="InterPro" id="IPR001304">
    <property type="entry name" value="C-type_lectin-like"/>
</dbReference>
<keyword evidence="1" id="KW-1015">Disulfide bond</keyword>
<dbReference type="PROSITE" id="PS50041">
    <property type="entry name" value="C_TYPE_LECTIN_2"/>
    <property type="match status" value="1"/>
</dbReference>
<dbReference type="EMBL" id="RCHS01002320">
    <property type="protein sequence ID" value="RMX47972.1"/>
    <property type="molecule type" value="Genomic_DNA"/>
</dbReference>
<protein>
    <recommendedName>
        <fullName evidence="2">C-type lectin domain-containing protein</fullName>
    </recommendedName>
</protein>
<dbReference type="OrthoDB" id="5945899at2759"/>
<dbReference type="PANTHER" id="PTHR22803">
    <property type="entry name" value="MANNOSE, PHOSPHOLIPASE, LECTIN RECEPTOR RELATED"/>
    <property type="match status" value="1"/>
</dbReference>
<dbReference type="InterPro" id="IPR018378">
    <property type="entry name" value="C-type_lectin_CS"/>
</dbReference>
<dbReference type="InterPro" id="IPR050111">
    <property type="entry name" value="C-type_lectin/snaclec_domain"/>
</dbReference>
<accession>A0A3M6U2T3</accession>
<dbReference type="AlphaFoldDB" id="A0A3M6U2T3"/>
<organism evidence="3 4">
    <name type="scientific">Pocillopora damicornis</name>
    <name type="common">Cauliflower coral</name>
    <name type="synonym">Millepora damicornis</name>
    <dbReference type="NCBI Taxonomy" id="46731"/>
    <lineage>
        <taxon>Eukaryota</taxon>
        <taxon>Metazoa</taxon>
        <taxon>Cnidaria</taxon>
        <taxon>Anthozoa</taxon>
        <taxon>Hexacorallia</taxon>
        <taxon>Scleractinia</taxon>
        <taxon>Astrocoeniina</taxon>
        <taxon>Pocilloporidae</taxon>
        <taxon>Pocillopora</taxon>
    </lineage>
</organism>
<dbReference type="Gene3D" id="3.10.100.10">
    <property type="entry name" value="Mannose-Binding Protein A, subunit A"/>
    <property type="match status" value="1"/>
</dbReference>
<evidence type="ECO:0000256" key="1">
    <source>
        <dbReference type="ARBA" id="ARBA00023157"/>
    </source>
</evidence>
<dbReference type="Proteomes" id="UP000275408">
    <property type="component" value="Unassembled WGS sequence"/>
</dbReference>
<keyword evidence="4" id="KW-1185">Reference proteome</keyword>
<proteinExistence type="predicted"/>
<evidence type="ECO:0000313" key="3">
    <source>
        <dbReference type="EMBL" id="RMX47972.1"/>
    </source>
</evidence>
<dbReference type="InterPro" id="IPR016187">
    <property type="entry name" value="CTDL_fold"/>
</dbReference>
<dbReference type="Pfam" id="PF00059">
    <property type="entry name" value="Lectin_C"/>
    <property type="match status" value="1"/>
</dbReference>
<dbReference type="PROSITE" id="PS00615">
    <property type="entry name" value="C_TYPE_LECTIN_1"/>
    <property type="match status" value="1"/>
</dbReference>
<evidence type="ECO:0000259" key="2">
    <source>
        <dbReference type="PROSITE" id="PS50041"/>
    </source>
</evidence>
<sequence length="97" mass="10819">MDVCLSQEFLVGPLIVGREVKNDPKFEIIDGVWIGGNDITTEGTFLWPSGIHVTYTNWAVSQPDNSYGYQDCVGMIISKGTWDDTSCGRRLPFVCEK</sequence>
<dbReference type="SUPFAM" id="SSF56436">
    <property type="entry name" value="C-type lectin-like"/>
    <property type="match status" value="1"/>
</dbReference>